<dbReference type="GO" id="GO:0016787">
    <property type="term" value="F:hydrolase activity"/>
    <property type="evidence" value="ECO:0007669"/>
    <property type="project" value="UniProtKB-KW"/>
</dbReference>
<dbReference type="Pfam" id="PF01850">
    <property type="entry name" value="PIN"/>
    <property type="match status" value="1"/>
</dbReference>
<dbReference type="RefSeq" id="WP_071504614.1">
    <property type="nucleotide sequence ID" value="NZ_MORL01000010.1"/>
</dbReference>
<keyword evidence="10" id="KW-1185">Reference proteome</keyword>
<dbReference type="SUPFAM" id="SSF88723">
    <property type="entry name" value="PIN domain-like"/>
    <property type="match status" value="1"/>
</dbReference>
<dbReference type="GO" id="GO:0004518">
    <property type="term" value="F:nuclease activity"/>
    <property type="evidence" value="ECO:0007669"/>
    <property type="project" value="UniProtKB-KW"/>
</dbReference>
<comment type="similarity">
    <text evidence="7">Belongs to the PINc/VapC protein family.</text>
</comment>
<dbReference type="InterPro" id="IPR050556">
    <property type="entry name" value="Type_II_TA_system_RNase"/>
</dbReference>
<keyword evidence="5" id="KW-0378">Hydrolase</keyword>
<evidence type="ECO:0000256" key="3">
    <source>
        <dbReference type="ARBA" id="ARBA00022722"/>
    </source>
</evidence>
<evidence type="ECO:0000313" key="10">
    <source>
        <dbReference type="Proteomes" id="UP000181790"/>
    </source>
</evidence>
<evidence type="ECO:0000313" key="9">
    <source>
        <dbReference type="EMBL" id="OIN57673.1"/>
    </source>
</evidence>
<keyword evidence="3" id="KW-0540">Nuclease</keyword>
<dbReference type="Gene3D" id="3.40.50.1010">
    <property type="entry name" value="5'-nuclease"/>
    <property type="match status" value="1"/>
</dbReference>
<evidence type="ECO:0000256" key="7">
    <source>
        <dbReference type="ARBA" id="ARBA00038093"/>
    </source>
</evidence>
<name>A0A1S2VG16_9BACT</name>
<dbReference type="AlphaFoldDB" id="A0A1S2VG16"/>
<comment type="caution">
    <text evidence="9">The sequence shown here is derived from an EMBL/GenBank/DDBJ whole genome shotgun (WGS) entry which is preliminary data.</text>
</comment>
<comment type="cofactor">
    <cofactor evidence="1">
        <name>Mg(2+)</name>
        <dbReference type="ChEBI" id="CHEBI:18420"/>
    </cofactor>
</comment>
<dbReference type="OrthoDB" id="676982at2"/>
<keyword evidence="4" id="KW-0479">Metal-binding</keyword>
<protein>
    <recommendedName>
        <fullName evidence="8">PIN domain-containing protein</fullName>
    </recommendedName>
</protein>
<keyword evidence="6" id="KW-0460">Magnesium</keyword>
<gene>
    <name evidence="9" type="ORF">BLX24_18145</name>
</gene>
<dbReference type="CDD" id="cd18738">
    <property type="entry name" value="PIN_VapC4-5_FitB-like"/>
    <property type="match status" value="1"/>
</dbReference>
<dbReference type="PANTHER" id="PTHR33653">
    <property type="entry name" value="RIBONUCLEASE VAPC2"/>
    <property type="match status" value="1"/>
</dbReference>
<evidence type="ECO:0000256" key="4">
    <source>
        <dbReference type="ARBA" id="ARBA00022723"/>
    </source>
</evidence>
<evidence type="ECO:0000256" key="2">
    <source>
        <dbReference type="ARBA" id="ARBA00022649"/>
    </source>
</evidence>
<dbReference type="EMBL" id="MORL01000010">
    <property type="protein sequence ID" value="OIN57673.1"/>
    <property type="molecule type" value="Genomic_DNA"/>
</dbReference>
<dbReference type="Proteomes" id="UP000181790">
    <property type="component" value="Unassembled WGS sequence"/>
</dbReference>
<organism evidence="9 10">
    <name type="scientific">Arsenicibacter rosenii</name>
    <dbReference type="NCBI Taxonomy" id="1750698"/>
    <lineage>
        <taxon>Bacteria</taxon>
        <taxon>Pseudomonadati</taxon>
        <taxon>Bacteroidota</taxon>
        <taxon>Cytophagia</taxon>
        <taxon>Cytophagales</taxon>
        <taxon>Spirosomataceae</taxon>
        <taxon>Arsenicibacter</taxon>
    </lineage>
</organism>
<evidence type="ECO:0000256" key="1">
    <source>
        <dbReference type="ARBA" id="ARBA00001946"/>
    </source>
</evidence>
<evidence type="ECO:0000256" key="5">
    <source>
        <dbReference type="ARBA" id="ARBA00022801"/>
    </source>
</evidence>
<evidence type="ECO:0000259" key="8">
    <source>
        <dbReference type="Pfam" id="PF01850"/>
    </source>
</evidence>
<dbReference type="PANTHER" id="PTHR33653:SF1">
    <property type="entry name" value="RIBONUCLEASE VAPC2"/>
    <property type="match status" value="1"/>
</dbReference>
<dbReference type="GO" id="GO:0046872">
    <property type="term" value="F:metal ion binding"/>
    <property type="evidence" value="ECO:0007669"/>
    <property type="project" value="UniProtKB-KW"/>
</dbReference>
<keyword evidence="2" id="KW-1277">Toxin-antitoxin system</keyword>
<dbReference type="InterPro" id="IPR029060">
    <property type="entry name" value="PIN-like_dom_sf"/>
</dbReference>
<dbReference type="InterPro" id="IPR002716">
    <property type="entry name" value="PIN_dom"/>
</dbReference>
<proteinExistence type="inferred from homology"/>
<accession>A0A1S2VG16</accession>
<evidence type="ECO:0000256" key="6">
    <source>
        <dbReference type="ARBA" id="ARBA00022842"/>
    </source>
</evidence>
<reference evidence="9 10" key="1">
    <citation type="submission" date="2016-10" db="EMBL/GenBank/DDBJ databases">
        <title>Arsenicibacter rosenii gen. nov., sp. nov., an efficient arsenic-methylating bacterium isolated from an arsenic-contaminated paddy soil.</title>
        <authorList>
            <person name="Huang K."/>
        </authorList>
    </citation>
    <scope>NUCLEOTIDE SEQUENCE [LARGE SCALE GENOMIC DNA]</scope>
    <source>
        <strain evidence="9 10">SM-1</strain>
    </source>
</reference>
<feature type="domain" description="PIN" evidence="8">
    <location>
        <begin position="3"/>
        <end position="105"/>
    </location>
</feature>
<sequence>MKLLDTNIIIYAAKDEYRYLRPLLLAPDVCVSAISKVETLGYHRLVKAEKEYFEHVFDIVPVLPINEPVIDLAILLKQQRKYSLGDSIIAATALLYDAGLNTDNTGDFDSITGIRLFNPLMKI</sequence>